<keyword evidence="2" id="KW-0812">Transmembrane</keyword>
<feature type="transmembrane region" description="Helical" evidence="2">
    <location>
        <begin position="12"/>
        <end position="31"/>
    </location>
</feature>
<evidence type="ECO:0000256" key="2">
    <source>
        <dbReference type="SAM" id="Phobius"/>
    </source>
</evidence>
<organism evidence="3 4">
    <name type="scientific">Desulfomonile tiedjei</name>
    <dbReference type="NCBI Taxonomy" id="2358"/>
    <lineage>
        <taxon>Bacteria</taxon>
        <taxon>Pseudomonadati</taxon>
        <taxon>Thermodesulfobacteriota</taxon>
        <taxon>Desulfomonilia</taxon>
        <taxon>Desulfomonilales</taxon>
        <taxon>Desulfomonilaceae</taxon>
        <taxon>Desulfomonile</taxon>
    </lineage>
</organism>
<sequence>MVNSSNCVSGMAPRIFAVLMVTMMGMCVMAVQAQAHKVNLFAYVEGDRVIVEGYFSAKSRAQDCLVEVFDEGGKKIHEGKTDEKGMYSFKLGDFPAFTGGLKIVLEAGMGHKTEYTLSVSDIPGSAKKDGHPTEQPGKNQPEALPGPPVGGSAQVADQAALIAAMEKALEKKLEPIVKMLGNQERLLLEEKYGGPRINDIVGGIGWIVGMVGMAAFFVGRNRSGKN</sequence>
<proteinExistence type="predicted"/>
<dbReference type="EMBL" id="JACRDE010000434">
    <property type="protein sequence ID" value="MBI5251107.1"/>
    <property type="molecule type" value="Genomic_DNA"/>
</dbReference>
<gene>
    <name evidence="3" type="ORF">HY912_16585</name>
</gene>
<feature type="region of interest" description="Disordered" evidence="1">
    <location>
        <begin position="121"/>
        <end position="152"/>
    </location>
</feature>
<evidence type="ECO:0008006" key="5">
    <source>
        <dbReference type="Google" id="ProtNLM"/>
    </source>
</evidence>
<dbReference type="AlphaFoldDB" id="A0A9D6V8U9"/>
<evidence type="ECO:0000313" key="4">
    <source>
        <dbReference type="Proteomes" id="UP000807825"/>
    </source>
</evidence>
<comment type="caution">
    <text evidence="3">The sequence shown here is derived from an EMBL/GenBank/DDBJ whole genome shotgun (WGS) entry which is preliminary data.</text>
</comment>
<feature type="transmembrane region" description="Helical" evidence="2">
    <location>
        <begin position="200"/>
        <end position="219"/>
    </location>
</feature>
<protein>
    <recommendedName>
        <fullName evidence="5">Nickel transport protein</fullName>
    </recommendedName>
</protein>
<dbReference type="Proteomes" id="UP000807825">
    <property type="component" value="Unassembled WGS sequence"/>
</dbReference>
<keyword evidence="2" id="KW-0472">Membrane</keyword>
<name>A0A9D6V8U9_9BACT</name>
<evidence type="ECO:0000256" key="1">
    <source>
        <dbReference type="SAM" id="MobiDB-lite"/>
    </source>
</evidence>
<reference evidence="3" key="1">
    <citation type="submission" date="2020-07" db="EMBL/GenBank/DDBJ databases">
        <title>Huge and variable diversity of episymbiotic CPR bacteria and DPANN archaea in groundwater ecosystems.</title>
        <authorList>
            <person name="He C.Y."/>
            <person name="Keren R."/>
            <person name="Whittaker M."/>
            <person name="Farag I.F."/>
            <person name="Doudna J."/>
            <person name="Cate J.H.D."/>
            <person name="Banfield J.F."/>
        </authorList>
    </citation>
    <scope>NUCLEOTIDE SEQUENCE</scope>
    <source>
        <strain evidence="3">NC_groundwater_1664_Pr3_B-0.1um_52_9</strain>
    </source>
</reference>
<accession>A0A9D6V8U9</accession>
<evidence type="ECO:0000313" key="3">
    <source>
        <dbReference type="EMBL" id="MBI5251107.1"/>
    </source>
</evidence>
<keyword evidence="2" id="KW-1133">Transmembrane helix</keyword>